<name>A0A454Y231_PRIPA</name>
<evidence type="ECO:0000313" key="1">
    <source>
        <dbReference type="EnsemblMetazoa" id="PPA21674.1"/>
    </source>
</evidence>
<organism evidence="1 2">
    <name type="scientific">Pristionchus pacificus</name>
    <name type="common">Parasitic nematode worm</name>
    <dbReference type="NCBI Taxonomy" id="54126"/>
    <lineage>
        <taxon>Eukaryota</taxon>
        <taxon>Metazoa</taxon>
        <taxon>Ecdysozoa</taxon>
        <taxon>Nematoda</taxon>
        <taxon>Chromadorea</taxon>
        <taxon>Rhabditida</taxon>
        <taxon>Rhabditina</taxon>
        <taxon>Diplogasteromorpha</taxon>
        <taxon>Diplogasteroidea</taxon>
        <taxon>Neodiplogasteridae</taxon>
        <taxon>Pristionchus</taxon>
    </lineage>
</organism>
<dbReference type="EnsemblMetazoa" id="PPA21674.1">
    <property type="protein sequence ID" value="PPA21674.1"/>
    <property type="gene ID" value="WBGene00111228"/>
</dbReference>
<dbReference type="PANTHER" id="PTHR37973:SF1">
    <property type="entry name" value="DICKKOPF_N DOMAIN-CONTAINING PROTEIN"/>
    <property type="match status" value="1"/>
</dbReference>
<reference evidence="2" key="1">
    <citation type="journal article" date="2008" name="Nat. Genet.">
        <title>The Pristionchus pacificus genome provides a unique perspective on nematode lifestyle and parasitism.</title>
        <authorList>
            <person name="Dieterich C."/>
            <person name="Clifton S.W."/>
            <person name="Schuster L.N."/>
            <person name="Chinwalla A."/>
            <person name="Delehaunty K."/>
            <person name="Dinkelacker I."/>
            <person name="Fulton L."/>
            <person name="Fulton R."/>
            <person name="Godfrey J."/>
            <person name="Minx P."/>
            <person name="Mitreva M."/>
            <person name="Roeseler W."/>
            <person name="Tian H."/>
            <person name="Witte H."/>
            <person name="Yang S.P."/>
            <person name="Wilson R.K."/>
            <person name="Sommer R.J."/>
        </authorList>
    </citation>
    <scope>NUCLEOTIDE SEQUENCE [LARGE SCALE GENOMIC DNA]</scope>
    <source>
        <strain evidence="2">PS312</strain>
    </source>
</reference>
<protein>
    <submittedName>
        <fullName evidence="1">Cpg-3</fullName>
    </submittedName>
</protein>
<dbReference type="OMA" id="CTHETAD"/>
<sequence length="170" mass="18481">MIGHYTLLVVLFTSVYCSPSEEGSGWVFDAAAAAAADPAPLTSDPTVIVKTRDVTKCISNKVCTGDRECGERGSCLGFLSVPGTCNCAACVNLWTCRDDRDCGGLKGACDVMYGTCRCMQALERNGFRLLKATSSFCNVKKCRVDHRDDDCLGLPCHTGRCYCRYSWIDD</sequence>
<proteinExistence type="predicted"/>
<dbReference type="OrthoDB" id="5822889at2759"/>
<gene>
    <name evidence="1" type="primary">WBGene00111228</name>
</gene>
<keyword evidence="2" id="KW-1185">Reference proteome</keyword>
<reference evidence="1" key="2">
    <citation type="submission" date="2022-06" db="UniProtKB">
        <authorList>
            <consortium name="EnsemblMetazoa"/>
        </authorList>
    </citation>
    <scope>IDENTIFICATION</scope>
    <source>
        <strain evidence="1">PS312</strain>
    </source>
</reference>
<dbReference type="PANTHER" id="PTHR37973">
    <property type="entry name" value="CHONDROITIN PROTEOGLYCAN 3"/>
    <property type="match status" value="1"/>
</dbReference>
<accession>A0A8R1UG71</accession>
<dbReference type="Proteomes" id="UP000005239">
    <property type="component" value="Unassembled WGS sequence"/>
</dbReference>
<evidence type="ECO:0000313" key="2">
    <source>
        <dbReference type="Proteomes" id="UP000005239"/>
    </source>
</evidence>
<dbReference type="InterPro" id="IPR039260">
    <property type="entry name" value="Cpg-3"/>
</dbReference>
<accession>A0A454Y231</accession>
<dbReference type="AlphaFoldDB" id="A0A454Y231"/>